<evidence type="ECO:0000256" key="2">
    <source>
        <dbReference type="ARBA" id="ARBA00022723"/>
    </source>
</evidence>
<dbReference type="EMBL" id="OX597823">
    <property type="protein sequence ID" value="CAI9729164.1"/>
    <property type="molecule type" value="Genomic_DNA"/>
</dbReference>
<dbReference type="Pfam" id="PF16189">
    <property type="entry name" value="Creatinase_N_2"/>
    <property type="match status" value="1"/>
</dbReference>
<dbReference type="SUPFAM" id="SSF55920">
    <property type="entry name" value="Creatinase/aminopeptidase"/>
    <property type="match status" value="1"/>
</dbReference>
<dbReference type="FunFam" id="3.90.230.10:FF:000009">
    <property type="entry name" value="xaa-Pro aminopeptidase 2"/>
    <property type="match status" value="1"/>
</dbReference>
<evidence type="ECO:0000259" key="7">
    <source>
        <dbReference type="Pfam" id="PF16188"/>
    </source>
</evidence>
<dbReference type="PANTHER" id="PTHR43763">
    <property type="entry name" value="XAA-PRO AMINOPEPTIDASE 1"/>
    <property type="match status" value="1"/>
</dbReference>
<evidence type="ECO:0000313" key="8">
    <source>
        <dbReference type="EMBL" id="CAI9729164.1"/>
    </source>
</evidence>
<dbReference type="AlphaFoldDB" id="A0AA36B863"/>
<keyword evidence="3" id="KW-0378">Hydrolase</keyword>
<organism evidence="8 9">
    <name type="scientific">Octopus vulgaris</name>
    <name type="common">Common octopus</name>
    <dbReference type="NCBI Taxonomy" id="6645"/>
    <lineage>
        <taxon>Eukaryota</taxon>
        <taxon>Metazoa</taxon>
        <taxon>Spiralia</taxon>
        <taxon>Lophotrochozoa</taxon>
        <taxon>Mollusca</taxon>
        <taxon>Cephalopoda</taxon>
        <taxon>Coleoidea</taxon>
        <taxon>Octopodiformes</taxon>
        <taxon>Octopoda</taxon>
        <taxon>Incirrata</taxon>
        <taxon>Octopodidae</taxon>
        <taxon>Octopus</taxon>
    </lineage>
</organism>
<keyword evidence="9" id="KW-1185">Reference proteome</keyword>
<protein>
    <submittedName>
        <fullName evidence="8">Xaa-Pro aminopeptidase 1-like</fullName>
    </submittedName>
</protein>
<feature type="signal peptide" evidence="4">
    <location>
        <begin position="1"/>
        <end position="22"/>
    </location>
</feature>
<dbReference type="Gene3D" id="3.40.350.10">
    <property type="entry name" value="Creatinase/prolidase N-terminal domain"/>
    <property type="match status" value="2"/>
</dbReference>
<dbReference type="InterPro" id="IPR036005">
    <property type="entry name" value="Creatinase/aminopeptidase-like"/>
</dbReference>
<evidence type="ECO:0000256" key="1">
    <source>
        <dbReference type="ARBA" id="ARBA00008766"/>
    </source>
</evidence>
<dbReference type="GO" id="GO:0005737">
    <property type="term" value="C:cytoplasm"/>
    <property type="evidence" value="ECO:0007669"/>
    <property type="project" value="UniProtKB-ARBA"/>
</dbReference>
<evidence type="ECO:0000256" key="4">
    <source>
        <dbReference type="SAM" id="SignalP"/>
    </source>
</evidence>
<feature type="domain" description="Peptidase M24 C-terminal" evidence="7">
    <location>
        <begin position="612"/>
        <end position="670"/>
    </location>
</feature>
<feature type="domain" description="Creatinase N-terminal" evidence="6">
    <location>
        <begin position="70"/>
        <end position="182"/>
    </location>
</feature>
<gene>
    <name evidence="8" type="ORF">OCTVUL_1B000736</name>
</gene>
<keyword evidence="2" id="KW-0479">Metal-binding</keyword>
<dbReference type="InterPro" id="IPR000587">
    <property type="entry name" value="Creatinase_N"/>
</dbReference>
<reference evidence="8" key="1">
    <citation type="submission" date="2023-08" db="EMBL/GenBank/DDBJ databases">
        <authorList>
            <person name="Alioto T."/>
            <person name="Alioto T."/>
            <person name="Gomez Garrido J."/>
        </authorList>
    </citation>
    <scope>NUCLEOTIDE SEQUENCE</scope>
</reference>
<dbReference type="SUPFAM" id="SSF53092">
    <property type="entry name" value="Creatinase/prolidase N-terminal domain"/>
    <property type="match status" value="1"/>
</dbReference>
<dbReference type="Pfam" id="PF01321">
    <property type="entry name" value="Creatinase_N"/>
    <property type="match status" value="1"/>
</dbReference>
<evidence type="ECO:0000313" key="9">
    <source>
        <dbReference type="Proteomes" id="UP001162480"/>
    </source>
</evidence>
<dbReference type="CDD" id="cd01085">
    <property type="entry name" value="APP"/>
    <property type="match status" value="1"/>
</dbReference>
<dbReference type="GO" id="GO:0070006">
    <property type="term" value="F:metalloaminopeptidase activity"/>
    <property type="evidence" value="ECO:0007669"/>
    <property type="project" value="InterPro"/>
</dbReference>
<accession>A0AA36B863</accession>
<dbReference type="PANTHER" id="PTHR43763:SF6">
    <property type="entry name" value="XAA-PRO AMINOPEPTIDASE 1"/>
    <property type="match status" value="1"/>
</dbReference>
<dbReference type="InterPro" id="IPR050422">
    <property type="entry name" value="X-Pro_aminopeptidase_P"/>
</dbReference>
<sequence>MDPYKLWTLLCLLGLSLPGLISVNGRLTRVDSDNRPSCADGQPISKTRITTADRVMALRIWFRNPVGDGKRIDAYIVPSEDAHQSEYVAAYDKRRAFISGFKGTRGTAVVTTNQAALWTDGRYFLEAESILDCSWILQRMGNPGVVDIPEWLGKELPSGSRVGASPMLMSAMKWKEMSMQLARYNITLIEVLQDLVDLVWTTTRPEKPNSVINALPLKFAGKSWQDKVQDLRNEMVKQNVAAFIVTSLDEIAWLFNFRAKDVPFNPVAIAYAIVDRQKIRLYLNNPSDKLNYDPTDSETNKKLYEHLNTNRRGRCLRKDDCVEVLNYNAILKDIKELVYNLHRKIWIPEACNYAIYNLIPEDQRFMTLSPVARMKAVKNDVERKGMENAHIKDAVALIDFVQKLEREVKAGEMWTEISAATELSKIRSKQKYNRGLSFDSISGSGPNGAIIHYRANNVTNREITTKDIYLLDSGGQYLDGTTDVTRTFHFGEPTRYERECYTRVLMGAIDLAQQKFIAGTPGYALDALARRHLWNVGLQYMHGTGHGIGAYLSVHEGPSAFSNPPYHLTPLMVGMFLSDEPGFYEAGAFGIRLETILMVQNATTKYRFMNFNFFKFKPITLVPFEPNLIDYSMLSKDQIYWLNNYNKLCEDIIGPELMRQGKNDALNWLKIPDEASESYIRLELLWFNVYEKNEGKEKVPESCVSDRKDWEVLWTLQIVRKRRSEVENEVKGEVVKELLVHLIAIVLILNNGNLRLT</sequence>
<proteinExistence type="inferred from homology"/>
<evidence type="ECO:0000256" key="3">
    <source>
        <dbReference type="ARBA" id="ARBA00022801"/>
    </source>
</evidence>
<comment type="similarity">
    <text evidence="1">Belongs to the peptidase M24B family.</text>
</comment>
<dbReference type="FunFam" id="3.40.350.10:FF:000003">
    <property type="entry name" value="Xaa-pro aminopeptidase P"/>
    <property type="match status" value="1"/>
</dbReference>
<evidence type="ECO:0000259" key="6">
    <source>
        <dbReference type="Pfam" id="PF01321"/>
    </source>
</evidence>
<evidence type="ECO:0000259" key="5">
    <source>
        <dbReference type="Pfam" id="PF00557"/>
    </source>
</evidence>
<keyword evidence="4" id="KW-0732">Signal</keyword>
<dbReference type="InterPro" id="IPR000994">
    <property type="entry name" value="Pept_M24"/>
</dbReference>
<name>A0AA36B863_OCTVU</name>
<dbReference type="GO" id="GO:0046872">
    <property type="term" value="F:metal ion binding"/>
    <property type="evidence" value="ECO:0007669"/>
    <property type="project" value="UniProtKB-KW"/>
</dbReference>
<dbReference type="Gene3D" id="3.90.230.10">
    <property type="entry name" value="Creatinase/methionine aminopeptidase superfamily"/>
    <property type="match status" value="1"/>
</dbReference>
<feature type="chain" id="PRO_5041229036" evidence="4">
    <location>
        <begin position="23"/>
        <end position="757"/>
    </location>
</feature>
<dbReference type="Pfam" id="PF00557">
    <property type="entry name" value="Peptidase_M24"/>
    <property type="match status" value="1"/>
</dbReference>
<dbReference type="InterPro" id="IPR032416">
    <property type="entry name" value="Peptidase_M24_C"/>
</dbReference>
<dbReference type="InterPro" id="IPR033740">
    <property type="entry name" value="Pept_M24B"/>
</dbReference>
<dbReference type="InterPro" id="IPR029149">
    <property type="entry name" value="Creatin/AminoP/Spt16_N"/>
</dbReference>
<dbReference type="Proteomes" id="UP001162480">
    <property type="component" value="Chromosome 10"/>
</dbReference>
<dbReference type="Pfam" id="PF16188">
    <property type="entry name" value="Peptidase_M24_C"/>
    <property type="match status" value="1"/>
</dbReference>
<feature type="domain" description="Peptidase M24" evidence="5">
    <location>
        <begin position="385"/>
        <end position="600"/>
    </location>
</feature>